<evidence type="ECO:0000313" key="6">
    <source>
        <dbReference type="EMBL" id="KAG0458148.1"/>
    </source>
</evidence>
<protein>
    <submittedName>
        <fullName evidence="6">Uncharacterized protein</fullName>
    </submittedName>
</protein>
<organism evidence="6 7">
    <name type="scientific">Vanilla planifolia</name>
    <name type="common">Vanilla</name>
    <dbReference type="NCBI Taxonomy" id="51239"/>
    <lineage>
        <taxon>Eukaryota</taxon>
        <taxon>Viridiplantae</taxon>
        <taxon>Streptophyta</taxon>
        <taxon>Embryophyta</taxon>
        <taxon>Tracheophyta</taxon>
        <taxon>Spermatophyta</taxon>
        <taxon>Magnoliopsida</taxon>
        <taxon>Liliopsida</taxon>
        <taxon>Asparagales</taxon>
        <taxon>Orchidaceae</taxon>
        <taxon>Vanilloideae</taxon>
        <taxon>Vanilleae</taxon>
        <taxon>Vanilla</taxon>
    </lineage>
</organism>
<keyword evidence="4" id="KW-0472">Membrane</keyword>
<evidence type="ECO:0000256" key="1">
    <source>
        <dbReference type="ARBA" id="ARBA00004141"/>
    </source>
</evidence>
<dbReference type="InterPro" id="IPR023271">
    <property type="entry name" value="Aquaporin-like"/>
</dbReference>
<keyword evidence="5" id="KW-0813">Transport</keyword>
<evidence type="ECO:0000256" key="5">
    <source>
        <dbReference type="RuleBase" id="RU000477"/>
    </source>
</evidence>
<dbReference type="SUPFAM" id="SSF81338">
    <property type="entry name" value="Aquaporin-like"/>
    <property type="match status" value="1"/>
</dbReference>
<dbReference type="GO" id="GO:0016020">
    <property type="term" value="C:membrane"/>
    <property type="evidence" value="ECO:0007669"/>
    <property type="project" value="UniProtKB-SubCell"/>
</dbReference>
<keyword evidence="2 5" id="KW-0812">Transmembrane</keyword>
<gene>
    <name evidence="6" type="ORF">HPP92_023305</name>
</gene>
<comment type="subcellular location">
    <subcellularLocation>
        <location evidence="1">Membrane</location>
        <topology evidence="1">Multi-pass membrane protein</topology>
    </subcellularLocation>
</comment>
<dbReference type="Gene3D" id="1.20.1080.10">
    <property type="entry name" value="Glycerol uptake facilitator protein"/>
    <property type="match status" value="1"/>
</dbReference>
<evidence type="ECO:0000313" key="7">
    <source>
        <dbReference type="Proteomes" id="UP000636800"/>
    </source>
</evidence>
<keyword evidence="3" id="KW-1133">Transmembrane helix</keyword>
<sequence length="114" mass="12194">MNDDIKSPQSNQSRKPPDFGHGYVRAVVGEFLLDFLFVFTSIGSHNPLPVHDLPHLEIKQKADPEKIGGETDATAGSIAIPPANAMMVANIASARLHISSAHLNPEVTNVMLAG</sequence>
<dbReference type="PRINTS" id="PR00783">
    <property type="entry name" value="MINTRINSICP"/>
</dbReference>
<comment type="similarity">
    <text evidence="5">Belongs to the MIP/aquaporin (TC 1.A.8) family.</text>
</comment>
<dbReference type="AlphaFoldDB" id="A0A835PVU1"/>
<reference evidence="6 7" key="1">
    <citation type="journal article" date="2020" name="Nat. Food">
        <title>A phased Vanilla planifolia genome enables genetic improvement of flavour and production.</title>
        <authorList>
            <person name="Hasing T."/>
            <person name="Tang H."/>
            <person name="Brym M."/>
            <person name="Khazi F."/>
            <person name="Huang T."/>
            <person name="Chambers A.H."/>
        </authorList>
    </citation>
    <scope>NUCLEOTIDE SEQUENCE [LARGE SCALE GENOMIC DNA]</scope>
    <source>
        <tissue evidence="6">Leaf</tissue>
    </source>
</reference>
<dbReference type="Proteomes" id="UP000636800">
    <property type="component" value="Chromosome 12"/>
</dbReference>
<dbReference type="InterPro" id="IPR000425">
    <property type="entry name" value="MIP"/>
</dbReference>
<evidence type="ECO:0000256" key="3">
    <source>
        <dbReference type="ARBA" id="ARBA00022989"/>
    </source>
</evidence>
<proteinExistence type="inferred from homology"/>
<evidence type="ECO:0000256" key="4">
    <source>
        <dbReference type="ARBA" id="ARBA00023136"/>
    </source>
</evidence>
<dbReference type="Pfam" id="PF00230">
    <property type="entry name" value="MIP"/>
    <property type="match status" value="1"/>
</dbReference>
<dbReference type="EMBL" id="JADCNL010000012">
    <property type="protein sequence ID" value="KAG0458148.1"/>
    <property type="molecule type" value="Genomic_DNA"/>
</dbReference>
<accession>A0A835PVU1</accession>
<dbReference type="GO" id="GO:0015267">
    <property type="term" value="F:channel activity"/>
    <property type="evidence" value="ECO:0007669"/>
    <property type="project" value="InterPro"/>
</dbReference>
<name>A0A835PVU1_VANPL</name>
<dbReference type="OrthoDB" id="767511at2759"/>
<comment type="caution">
    <text evidence="6">The sequence shown here is derived from an EMBL/GenBank/DDBJ whole genome shotgun (WGS) entry which is preliminary data.</text>
</comment>
<keyword evidence="7" id="KW-1185">Reference proteome</keyword>
<evidence type="ECO:0000256" key="2">
    <source>
        <dbReference type="ARBA" id="ARBA00022692"/>
    </source>
</evidence>